<evidence type="ECO:0000256" key="1">
    <source>
        <dbReference type="SAM" id="SignalP"/>
    </source>
</evidence>
<organism evidence="3 4">
    <name type="scientific">Gryllus longicercus</name>
    <dbReference type="NCBI Taxonomy" id="2509291"/>
    <lineage>
        <taxon>Eukaryota</taxon>
        <taxon>Metazoa</taxon>
        <taxon>Ecdysozoa</taxon>
        <taxon>Arthropoda</taxon>
        <taxon>Hexapoda</taxon>
        <taxon>Insecta</taxon>
        <taxon>Pterygota</taxon>
        <taxon>Neoptera</taxon>
        <taxon>Polyneoptera</taxon>
        <taxon>Orthoptera</taxon>
        <taxon>Ensifera</taxon>
        <taxon>Gryllidea</taxon>
        <taxon>Grylloidea</taxon>
        <taxon>Gryllidae</taxon>
        <taxon>Gryllinae</taxon>
        <taxon>Gryllus</taxon>
    </lineage>
</organism>
<dbReference type="AlphaFoldDB" id="A0AAN9YXZ0"/>
<dbReference type="EMBL" id="JAZDUA010000841">
    <property type="protein sequence ID" value="KAK7789094.1"/>
    <property type="molecule type" value="Genomic_DNA"/>
</dbReference>
<comment type="caution">
    <text evidence="3">The sequence shown here is derived from an EMBL/GenBank/DDBJ whole genome shotgun (WGS) entry which is preliminary data.</text>
</comment>
<sequence>MAPRVQRAANAPLAVLALLLLLLLLLLQALALVAGGPPTPEERAPSRCPLCDSSVFGYCSEKLLHDYCCCHSRYDPEPLPYQCRYADCSFLHANSCKEHKLIAECCCNRIFFQYLKSLA</sequence>
<proteinExistence type="predicted"/>
<evidence type="ECO:0000259" key="2">
    <source>
        <dbReference type="Pfam" id="PF26644"/>
    </source>
</evidence>
<protein>
    <recommendedName>
        <fullName evidence="2">CCC domain-containing protein</fullName>
    </recommendedName>
</protein>
<accession>A0AAN9YXZ0</accession>
<evidence type="ECO:0000313" key="3">
    <source>
        <dbReference type="EMBL" id="KAK7789094.1"/>
    </source>
</evidence>
<dbReference type="Pfam" id="PF26644">
    <property type="entry name" value="CCC"/>
    <property type="match status" value="1"/>
</dbReference>
<feature type="domain" description="CCC" evidence="2">
    <location>
        <begin position="43"/>
        <end position="116"/>
    </location>
</feature>
<reference evidence="3 4" key="1">
    <citation type="submission" date="2024-03" db="EMBL/GenBank/DDBJ databases">
        <title>The genome assembly and annotation of the cricket Gryllus longicercus Weissman &amp; Gray.</title>
        <authorList>
            <person name="Szrajer S."/>
            <person name="Gray D."/>
            <person name="Ylla G."/>
        </authorList>
    </citation>
    <scope>NUCLEOTIDE SEQUENCE [LARGE SCALE GENOMIC DNA]</scope>
    <source>
        <strain evidence="3">DAG 2021-001</strain>
        <tissue evidence="3">Whole body minus gut</tissue>
    </source>
</reference>
<keyword evidence="1" id="KW-0732">Signal</keyword>
<feature type="signal peptide" evidence="1">
    <location>
        <begin position="1"/>
        <end position="35"/>
    </location>
</feature>
<keyword evidence="4" id="KW-1185">Reference proteome</keyword>
<feature type="chain" id="PRO_5042928244" description="CCC domain-containing protein" evidence="1">
    <location>
        <begin position="36"/>
        <end position="119"/>
    </location>
</feature>
<dbReference type="InterPro" id="IPR058250">
    <property type="entry name" value="CCC"/>
</dbReference>
<dbReference type="Proteomes" id="UP001378592">
    <property type="component" value="Unassembled WGS sequence"/>
</dbReference>
<evidence type="ECO:0000313" key="4">
    <source>
        <dbReference type="Proteomes" id="UP001378592"/>
    </source>
</evidence>
<name>A0AAN9YXZ0_9ORTH</name>
<gene>
    <name evidence="3" type="ORF">R5R35_012430</name>
</gene>